<evidence type="ECO:0000259" key="4">
    <source>
        <dbReference type="PROSITE" id="PS50949"/>
    </source>
</evidence>
<dbReference type="PROSITE" id="PS50949">
    <property type="entry name" value="HTH_GNTR"/>
    <property type="match status" value="1"/>
</dbReference>
<reference evidence="5 6" key="1">
    <citation type="submission" date="2019-02" db="EMBL/GenBank/DDBJ databases">
        <title>Deep-cultivation of Planctomycetes and their phenomic and genomic characterization uncovers novel biology.</title>
        <authorList>
            <person name="Wiegand S."/>
            <person name="Jogler M."/>
            <person name="Boedeker C."/>
            <person name="Pinto D."/>
            <person name="Vollmers J."/>
            <person name="Rivas-Marin E."/>
            <person name="Kohn T."/>
            <person name="Peeters S.H."/>
            <person name="Heuer A."/>
            <person name="Rast P."/>
            <person name="Oberbeckmann S."/>
            <person name="Bunk B."/>
            <person name="Jeske O."/>
            <person name="Meyerdierks A."/>
            <person name="Storesund J.E."/>
            <person name="Kallscheuer N."/>
            <person name="Luecker S."/>
            <person name="Lage O.M."/>
            <person name="Pohl T."/>
            <person name="Merkel B.J."/>
            <person name="Hornburger P."/>
            <person name="Mueller R.-W."/>
            <person name="Bruemmer F."/>
            <person name="Labrenz M."/>
            <person name="Spormann A.M."/>
            <person name="Op den Camp H."/>
            <person name="Overmann J."/>
            <person name="Amann R."/>
            <person name="Jetten M.S.M."/>
            <person name="Mascher T."/>
            <person name="Medema M.H."/>
            <person name="Devos D.P."/>
            <person name="Kaster A.-K."/>
            <person name="Ovreas L."/>
            <person name="Rohde M."/>
            <person name="Galperin M.Y."/>
            <person name="Jogler C."/>
        </authorList>
    </citation>
    <scope>NUCLEOTIDE SEQUENCE [LARGE SCALE GENOMIC DNA]</scope>
    <source>
        <strain evidence="5 6">K23_9</strain>
    </source>
</reference>
<dbReference type="InterPro" id="IPR011711">
    <property type="entry name" value="GntR_C"/>
</dbReference>
<dbReference type="Pfam" id="PF07729">
    <property type="entry name" value="FCD"/>
    <property type="match status" value="1"/>
</dbReference>
<organism evidence="5 6">
    <name type="scientific">Stieleria marina</name>
    <dbReference type="NCBI Taxonomy" id="1930275"/>
    <lineage>
        <taxon>Bacteria</taxon>
        <taxon>Pseudomonadati</taxon>
        <taxon>Planctomycetota</taxon>
        <taxon>Planctomycetia</taxon>
        <taxon>Pirellulales</taxon>
        <taxon>Pirellulaceae</taxon>
        <taxon>Stieleria</taxon>
    </lineage>
</organism>
<sequence length="242" mass="26965">MVEASTSTQTVFQKMLLNVQSGIWETGAKIPSERSLIDQFGVSRIAIREALSMLRGLGVLEINHGQRTRVKTVDAVTLGHLLPLMLSSGGQQTFDQVFEVRLAIESQTASQAARRRTSEQLERLKELLASFRDAMRNDGNTNAQAIDLEFHLEIARATANPLFPVLLEALAGFVSFAQKASCQNDSERSQRAVLAHESIFEAIRDADADRARVEMESHLRYSMTRKIRPDEPLFDDSDPSAH</sequence>
<dbReference type="Gene3D" id="1.20.120.530">
    <property type="entry name" value="GntR ligand-binding domain-like"/>
    <property type="match status" value="1"/>
</dbReference>
<gene>
    <name evidence="5" type="primary">lldR</name>
    <name evidence="5" type="ORF">K239x_21300</name>
</gene>
<protein>
    <submittedName>
        <fullName evidence="5">L-lactate dehydrogenase operon regulatory protein</fullName>
    </submittedName>
</protein>
<dbReference type="CDD" id="cd07377">
    <property type="entry name" value="WHTH_GntR"/>
    <property type="match status" value="1"/>
</dbReference>
<dbReference type="InterPro" id="IPR008920">
    <property type="entry name" value="TF_FadR/GntR_C"/>
</dbReference>
<accession>A0A517NSU2</accession>
<dbReference type="SMART" id="SM00895">
    <property type="entry name" value="FCD"/>
    <property type="match status" value="1"/>
</dbReference>
<evidence type="ECO:0000313" key="6">
    <source>
        <dbReference type="Proteomes" id="UP000319817"/>
    </source>
</evidence>
<dbReference type="Gene3D" id="1.10.10.10">
    <property type="entry name" value="Winged helix-like DNA-binding domain superfamily/Winged helix DNA-binding domain"/>
    <property type="match status" value="1"/>
</dbReference>
<evidence type="ECO:0000256" key="1">
    <source>
        <dbReference type="ARBA" id="ARBA00023015"/>
    </source>
</evidence>
<keyword evidence="6" id="KW-1185">Reference proteome</keyword>
<dbReference type="GO" id="GO:0003700">
    <property type="term" value="F:DNA-binding transcription factor activity"/>
    <property type="evidence" value="ECO:0007669"/>
    <property type="project" value="InterPro"/>
</dbReference>
<proteinExistence type="predicted"/>
<feature type="domain" description="HTH gntR-type" evidence="4">
    <location>
        <begin position="5"/>
        <end position="73"/>
    </location>
</feature>
<dbReference type="OrthoDB" id="261145at2"/>
<dbReference type="SUPFAM" id="SSF46785">
    <property type="entry name" value="Winged helix' DNA-binding domain"/>
    <property type="match status" value="1"/>
</dbReference>
<keyword evidence="2" id="KW-0238">DNA-binding</keyword>
<dbReference type="InterPro" id="IPR036388">
    <property type="entry name" value="WH-like_DNA-bd_sf"/>
</dbReference>
<dbReference type="InterPro" id="IPR000524">
    <property type="entry name" value="Tscrpt_reg_HTH_GntR"/>
</dbReference>
<dbReference type="SUPFAM" id="SSF48008">
    <property type="entry name" value="GntR ligand-binding domain-like"/>
    <property type="match status" value="1"/>
</dbReference>
<dbReference type="PRINTS" id="PR00035">
    <property type="entry name" value="HTHGNTR"/>
</dbReference>
<keyword evidence="1" id="KW-0805">Transcription regulation</keyword>
<dbReference type="InterPro" id="IPR036390">
    <property type="entry name" value="WH_DNA-bd_sf"/>
</dbReference>
<evidence type="ECO:0000256" key="2">
    <source>
        <dbReference type="ARBA" id="ARBA00023125"/>
    </source>
</evidence>
<name>A0A517NSU2_9BACT</name>
<keyword evidence="3" id="KW-0804">Transcription</keyword>
<dbReference type="RefSeq" id="WP_145417698.1">
    <property type="nucleotide sequence ID" value="NZ_CP036526.1"/>
</dbReference>
<evidence type="ECO:0000313" key="5">
    <source>
        <dbReference type="EMBL" id="QDT10175.1"/>
    </source>
</evidence>
<dbReference type="PANTHER" id="PTHR43537">
    <property type="entry name" value="TRANSCRIPTIONAL REGULATOR, GNTR FAMILY"/>
    <property type="match status" value="1"/>
</dbReference>
<dbReference type="Proteomes" id="UP000319817">
    <property type="component" value="Chromosome"/>
</dbReference>
<dbReference type="EMBL" id="CP036526">
    <property type="protein sequence ID" value="QDT10175.1"/>
    <property type="molecule type" value="Genomic_DNA"/>
</dbReference>
<dbReference type="PANTHER" id="PTHR43537:SF5">
    <property type="entry name" value="UXU OPERON TRANSCRIPTIONAL REGULATOR"/>
    <property type="match status" value="1"/>
</dbReference>
<dbReference type="Pfam" id="PF00392">
    <property type="entry name" value="GntR"/>
    <property type="match status" value="1"/>
</dbReference>
<dbReference type="SMART" id="SM00345">
    <property type="entry name" value="HTH_GNTR"/>
    <property type="match status" value="1"/>
</dbReference>
<evidence type="ECO:0000256" key="3">
    <source>
        <dbReference type="ARBA" id="ARBA00023163"/>
    </source>
</evidence>
<dbReference type="GO" id="GO:0003677">
    <property type="term" value="F:DNA binding"/>
    <property type="evidence" value="ECO:0007669"/>
    <property type="project" value="UniProtKB-KW"/>
</dbReference>
<dbReference type="AlphaFoldDB" id="A0A517NSU2"/>